<dbReference type="PIRSF" id="PIRSF036492">
    <property type="entry name" value="ALDH"/>
    <property type="match status" value="1"/>
</dbReference>
<evidence type="ECO:0000259" key="8">
    <source>
        <dbReference type="Pfam" id="PF00171"/>
    </source>
</evidence>
<evidence type="ECO:0000313" key="10">
    <source>
        <dbReference type="Proteomes" id="UP000272400"/>
    </source>
</evidence>
<protein>
    <recommendedName>
        <fullName evidence="4">Aldehyde dehydrogenase</fullName>
    </recommendedName>
</protein>
<evidence type="ECO:0000256" key="6">
    <source>
        <dbReference type="PROSITE-ProRule" id="PRU10007"/>
    </source>
</evidence>
<evidence type="ECO:0000256" key="3">
    <source>
        <dbReference type="ARBA" id="ARBA00023027"/>
    </source>
</evidence>
<keyword evidence="2 4" id="KW-0560">Oxidoreductase</keyword>
<comment type="caution">
    <text evidence="9">The sequence shown here is derived from an EMBL/GenBank/DDBJ whole genome shotgun (WGS) entry which is preliminary data.</text>
</comment>
<dbReference type="CDD" id="cd07087">
    <property type="entry name" value="ALDH_F3-13-14_CALDH-like"/>
    <property type="match status" value="1"/>
</dbReference>
<dbReference type="PROSITE" id="PS00070">
    <property type="entry name" value="ALDEHYDE_DEHYDR_CYS"/>
    <property type="match status" value="1"/>
</dbReference>
<dbReference type="Pfam" id="PF00171">
    <property type="entry name" value="Aldedh"/>
    <property type="match status" value="1"/>
</dbReference>
<dbReference type="FunFam" id="3.40.605.10:FF:000004">
    <property type="entry name" value="Aldehyde dehydrogenase"/>
    <property type="match status" value="1"/>
</dbReference>
<proteinExistence type="inferred from homology"/>
<dbReference type="AlphaFoldDB" id="A0A3N1CX84"/>
<evidence type="ECO:0000256" key="2">
    <source>
        <dbReference type="ARBA" id="ARBA00023002"/>
    </source>
</evidence>
<dbReference type="Gene3D" id="3.40.605.10">
    <property type="entry name" value="Aldehyde Dehydrogenase, Chain A, domain 1"/>
    <property type="match status" value="1"/>
</dbReference>
<dbReference type="GO" id="GO:0004029">
    <property type="term" value="F:aldehyde dehydrogenase (NAD+) activity"/>
    <property type="evidence" value="ECO:0007669"/>
    <property type="project" value="TreeGrafter"/>
</dbReference>
<dbReference type="EMBL" id="RJKE01000001">
    <property type="protein sequence ID" value="ROO85845.1"/>
    <property type="molecule type" value="Genomic_DNA"/>
</dbReference>
<reference evidence="9 10" key="1">
    <citation type="submission" date="2018-11" db="EMBL/GenBank/DDBJ databases">
        <title>Sequencing the genomes of 1000 actinobacteria strains.</title>
        <authorList>
            <person name="Klenk H.-P."/>
        </authorList>
    </citation>
    <scope>NUCLEOTIDE SEQUENCE [LARGE SCALE GENOMIC DNA]</scope>
    <source>
        <strain evidence="9 10">DSM 44254</strain>
    </source>
</reference>
<dbReference type="InterPro" id="IPR016161">
    <property type="entry name" value="Ald_DH/histidinol_DH"/>
</dbReference>
<dbReference type="InterPro" id="IPR016160">
    <property type="entry name" value="Ald_DH_CS_CYS"/>
</dbReference>
<organism evidence="9 10">
    <name type="scientific">Actinocorallia herbida</name>
    <dbReference type="NCBI Taxonomy" id="58109"/>
    <lineage>
        <taxon>Bacteria</taxon>
        <taxon>Bacillati</taxon>
        <taxon>Actinomycetota</taxon>
        <taxon>Actinomycetes</taxon>
        <taxon>Streptosporangiales</taxon>
        <taxon>Thermomonosporaceae</taxon>
        <taxon>Actinocorallia</taxon>
    </lineage>
</organism>
<dbReference type="Proteomes" id="UP000272400">
    <property type="component" value="Unassembled WGS sequence"/>
</dbReference>
<dbReference type="FunFam" id="3.40.309.10:FF:000003">
    <property type="entry name" value="Aldehyde dehydrogenase"/>
    <property type="match status" value="1"/>
</dbReference>
<evidence type="ECO:0000256" key="5">
    <source>
        <dbReference type="PIRSR" id="PIRSR036492-1"/>
    </source>
</evidence>
<gene>
    <name evidence="9" type="ORF">EDD29_3394</name>
</gene>
<comment type="similarity">
    <text evidence="1 4 7">Belongs to the aldehyde dehydrogenase family.</text>
</comment>
<feature type="domain" description="Aldehyde dehydrogenase" evidence="8">
    <location>
        <begin position="5"/>
        <end position="437"/>
    </location>
</feature>
<dbReference type="GO" id="GO:0005737">
    <property type="term" value="C:cytoplasm"/>
    <property type="evidence" value="ECO:0007669"/>
    <property type="project" value="TreeGrafter"/>
</dbReference>
<dbReference type="PANTHER" id="PTHR43570:SF16">
    <property type="entry name" value="ALDEHYDE DEHYDROGENASE TYPE III, ISOFORM Q"/>
    <property type="match status" value="1"/>
</dbReference>
<dbReference type="Gene3D" id="3.40.309.10">
    <property type="entry name" value="Aldehyde Dehydrogenase, Chain A, domain 2"/>
    <property type="match status" value="1"/>
</dbReference>
<accession>A0A3N1CX84</accession>
<dbReference type="PANTHER" id="PTHR43570">
    <property type="entry name" value="ALDEHYDE DEHYDROGENASE"/>
    <property type="match status" value="1"/>
</dbReference>
<dbReference type="InterPro" id="IPR015590">
    <property type="entry name" value="Aldehyde_DH_dom"/>
</dbReference>
<dbReference type="InterPro" id="IPR016162">
    <property type="entry name" value="Ald_DH_N"/>
</dbReference>
<dbReference type="SUPFAM" id="SSF53720">
    <property type="entry name" value="ALDH-like"/>
    <property type="match status" value="1"/>
</dbReference>
<evidence type="ECO:0000313" key="9">
    <source>
        <dbReference type="EMBL" id="ROO85845.1"/>
    </source>
</evidence>
<feature type="active site" evidence="5 6">
    <location>
        <position position="220"/>
    </location>
</feature>
<name>A0A3N1CX84_9ACTN</name>
<dbReference type="InterPro" id="IPR016163">
    <property type="entry name" value="Ald_DH_C"/>
</dbReference>
<dbReference type="OrthoDB" id="3802174at2"/>
<evidence type="ECO:0000256" key="7">
    <source>
        <dbReference type="RuleBase" id="RU003345"/>
    </source>
</evidence>
<dbReference type="GO" id="GO:0006081">
    <property type="term" value="P:aldehyde metabolic process"/>
    <property type="evidence" value="ECO:0007669"/>
    <property type="project" value="InterPro"/>
</dbReference>
<evidence type="ECO:0000256" key="1">
    <source>
        <dbReference type="ARBA" id="ARBA00009986"/>
    </source>
</evidence>
<dbReference type="RefSeq" id="WP_123665302.1">
    <property type="nucleotide sequence ID" value="NZ_RJKE01000001.1"/>
</dbReference>
<feature type="active site" evidence="5">
    <location>
        <position position="254"/>
    </location>
</feature>
<dbReference type="InterPro" id="IPR029510">
    <property type="entry name" value="Ald_DH_CS_GLU"/>
</dbReference>
<evidence type="ECO:0000256" key="4">
    <source>
        <dbReference type="PIRNR" id="PIRNR036492"/>
    </source>
</evidence>
<keyword evidence="3" id="KW-0520">NAD</keyword>
<dbReference type="InterPro" id="IPR012394">
    <property type="entry name" value="Aldehyde_DH_NAD(P)"/>
</dbReference>
<dbReference type="PROSITE" id="PS00687">
    <property type="entry name" value="ALDEHYDE_DEHYDR_GLU"/>
    <property type="match status" value="1"/>
</dbReference>
<sequence>MSDVEVARASVETSGAKVAAAKAAFSDGRTRPLEWRRAQLEGLLRMLKEESARIEAALHADLGKSGVEAYFTEVQAVDMEARHTLRNLRKWTGERRVRTSWALGPSRASIRREPLGTVLIIGPWNYPVHLLLMPLIGALAAGDAVVLKPSELTPESSRLIAELVPKYLDAEAVQVVEGGVAETTRLLEHPFDHIFYTGNGTVGAIVMTAAARHLTPVTLELGGKSPVWVDDSYPLERAARTIAWGKYTNCGQTCVAPDYVLTTPELAPALAAAVGEAVAEYYGSDPRESPDFGRIVNERHAQRLADLLDSGRAVVGGTADVAARYVAPTVLLDVPADSPVMREEIFGPILPIVTVPDHRAAVAFINARPKPLALYGFTNRAEVREALLTGTSSGGIAFGAVMVQLGVPALPFGGVGPSGTGAYHGEHTVRTFSHERAVLRKLRGPDLAALIRPPYTPRKSRLLRGR</sequence>
<keyword evidence="10" id="KW-1185">Reference proteome</keyword>